<dbReference type="Proteomes" id="UP001172457">
    <property type="component" value="Chromosome 7"/>
</dbReference>
<evidence type="ECO:0000256" key="1">
    <source>
        <dbReference type="SAM" id="MobiDB-lite"/>
    </source>
</evidence>
<protein>
    <submittedName>
        <fullName evidence="2">Uncharacterized protein</fullName>
    </submittedName>
</protein>
<name>A0AA38W8D4_9ASTR</name>
<evidence type="ECO:0000313" key="2">
    <source>
        <dbReference type="EMBL" id="KAJ9541024.1"/>
    </source>
</evidence>
<dbReference type="EMBL" id="JARYMX010000007">
    <property type="protein sequence ID" value="KAJ9541024.1"/>
    <property type="molecule type" value="Genomic_DNA"/>
</dbReference>
<reference evidence="2" key="1">
    <citation type="submission" date="2023-03" db="EMBL/GenBank/DDBJ databases">
        <title>Chromosome-scale reference genome and RAD-based genetic map of yellow starthistle (Centaurea solstitialis) reveal putative structural variation and QTLs associated with invader traits.</title>
        <authorList>
            <person name="Reatini B."/>
            <person name="Cang F.A."/>
            <person name="Jiang Q."/>
            <person name="Mckibben M.T.W."/>
            <person name="Barker M.S."/>
            <person name="Rieseberg L.H."/>
            <person name="Dlugosch K.M."/>
        </authorList>
    </citation>
    <scope>NUCLEOTIDE SEQUENCE</scope>
    <source>
        <strain evidence="2">CAN-66</strain>
        <tissue evidence="2">Leaf</tissue>
    </source>
</reference>
<proteinExistence type="predicted"/>
<comment type="caution">
    <text evidence="2">The sequence shown here is derived from an EMBL/GenBank/DDBJ whole genome shotgun (WGS) entry which is preliminary data.</text>
</comment>
<dbReference type="AlphaFoldDB" id="A0AA38W8D4"/>
<accession>A0AA38W8D4</accession>
<sequence>MDAGHPRVYVPTTYEEYRKLRLSTNLHAGEALDHISYIGWNMLKEYIRFTWVCPDYILGVRPFDREDVTTSSGKLRRERRGLNRHHQDGRAMVDGCHSHRPTVVLTVRMWHGHGRRSAKRHEPQGETASSGLVAVRGEANGFKRQGRDPRGATSANHCSVSKGE</sequence>
<feature type="compositionally biased region" description="Polar residues" evidence="1">
    <location>
        <begin position="153"/>
        <end position="164"/>
    </location>
</feature>
<organism evidence="2 3">
    <name type="scientific">Centaurea solstitialis</name>
    <name type="common">yellow star-thistle</name>
    <dbReference type="NCBI Taxonomy" id="347529"/>
    <lineage>
        <taxon>Eukaryota</taxon>
        <taxon>Viridiplantae</taxon>
        <taxon>Streptophyta</taxon>
        <taxon>Embryophyta</taxon>
        <taxon>Tracheophyta</taxon>
        <taxon>Spermatophyta</taxon>
        <taxon>Magnoliopsida</taxon>
        <taxon>eudicotyledons</taxon>
        <taxon>Gunneridae</taxon>
        <taxon>Pentapetalae</taxon>
        <taxon>asterids</taxon>
        <taxon>campanulids</taxon>
        <taxon>Asterales</taxon>
        <taxon>Asteraceae</taxon>
        <taxon>Carduoideae</taxon>
        <taxon>Cardueae</taxon>
        <taxon>Centaureinae</taxon>
        <taxon>Centaurea</taxon>
    </lineage>
</organism>
<feature type="region of interest" description="Disordered" evidence="1">
    <location>
        <begin position="112"/>
        <end position="164"/>
    </location>
</feature>
<evidence type="ECO:0000313" key="3">
    <source>
        <dbReference type="Proteomes" id="UP001172457"/>
    </source>
</evidence>
<gene>
    <name evidence="2" type="ORF">OSB04_027530</name>
</gene>
<keyword evidence="3" id="KW-1185">Reference proteome</keyword>